<proteinExistence type="predicted"/>
<dbReference type="PROSITE" id="PS51257">
    <property type="entry name" value="PROKAR_LIPOPROTEIN"/>
    <property type="match status" value="1"/>
</dbReference>
<dbReference type="InterPro" id="IPR035328">
    <property type="entry name" value="DUF3048_C"/>
</dbReference>
<dbReference type="Pfam" id="PF17479">
    <property type="entry name" value="DUF3048_C"/>
    <property type="match status" value="1"/>
</dbReference>
<accession>A0ABW5C4D3</accession>
<name>A0ABW5C4D3_9BACI</name>
<feature type="chain" id="PRO_5047305740" evidence="1">
    <location>
        <begin position="22"/>
        <end position="350"/>
    </location>
</feature>
<protein>
    <submittedName>
        <fullName evidence="4">DUF3048 domain-containing protein</fullName>
    </submittedName>
</protein>
<comment type="caution">
    <text evidence="4">The sequence shown here is derived from an EMBL/GenBank/DDBJ whole genome shotgun (WGS) entry which is preliminary data.</text>
</comment>
<dbReference type="Proteomes" id="UP001597318">
    <property type="component" value="Unassembled WGS sequence"/>
</dbReference>
<evidence type="ECO:0000259" key="3">
    <source>
        <dbReference type="Pfam" id="PF17479"/>
    </source>
</evidence>
<feature type="signal peptide" evidence="1">
    <location>
        <begin position="1"/>
        <end position="21"/>
    </location>
</feature>
<dbReference type="InterPro" id="IPR021416">
    <property type="entry name" value="DUF3048_N"/>
</dbReference>
<feature type="domain" description="DUF3048" evidence="2">
    <location>
        <begin position="58"/>
        <end position="199"/>
    </location>
</feature>
<dbReference type="RefSeq" id="WP_247339244.1">
    <property type="nucleotide sequence ID" value="NZ_CP095550.1"/>
</dbReference>
<feature type="domain" description="DUF3048" evidence="3">
    <location>
        <begin position="229"/>
        <end position="337"/>
    </location>
</feature>
<evidence type="ECO:0000313" key="4">
    <source>
        <dbReference type="EMBL" id="MFD2216794.1"/>
    </source>
</evidence>
<keyword evidence="5" id="KW-1185">Reference proteome</keyword>
<sequence>MIKGKYSLVIVSLLVFLSACNQNEDQAESIVKKDDVVQQEDEPVVAEVEVEESVIYPLTGIATEEQNITQRPVAVMINNHPKARPQSGLTKADVVYEVLAEGNITRFLAVFQSEVPDIIGPVRSARDYYIDISKGFHALYISHGWSPSAKERLVSNEVDHINGMLHDGTLFWRADHRNAPHNSYISKDNILQGAELKQYTMTEDVIPFNFLTEEEMKEIKGEQVNKFVIKYDKSETWQSTYEYNQTEQTYKRYSGNEETVDLESGDSLELTNIFVVQMEHKVIDKEGRRTIDITSGGKALLLQKGMMQEVEWENHDGRILPVKDGEIVKMVPGRTWVNVVPSLDQFLIQS</sequence>
<dbReference type="InterPro" id="IPR023158">
    <property type="entry name" value="YerB-like_sf"/>
</dbReference>
<dbReference type="SUPFAM" id="SSF159774">
    <property type="entry name" value="YerB-like"/>
    <property type="match status" value="1"/>
</dbReference>
<gene>
    <name evidence="4" type="ORF">ACFSKK_24245</name>
</gene>
<evidence type="ECO:0000256" key="1">
    <source>
        <dbReference type="SAM" id="SignalP"/>
    </source>
</evidence>
<dbReference type="Pfam" id="PF11258">
    <property type="entry name" value="DUF3048"/>
    <property type="match status" value="1"/>
</dbReference>
<evidence type="ECO:0000259" key="2">
    <source>
        <dbReference type="Pfam" id="PF11258"/>
    </source>
</evidence>
<organism evidence="4 5">
    <name type="scientific">Metabacillus endolithicus</name>
    <dbReference type="NCBI Taxonomy" id="1535204"/>
    <lineage>
        <taxon>Bacteria</taxon>
        <taxon>Bacillati</taxon>
        <taxon>Bacillota</taxon>
        <taxon>Bacilli</taxon>
        <taxon>Bacillales</taxon>
        <taxon>Bacillaceae</taxon>
        <taxon>Metabacillus</taxon>
    </lineage>
</organism>
<dbReference type="EMBL" id="JBHUIK010000008">
    <property type="protein sequence ID" value="MFD2216794.1"/>
    <property type="molecule type" value="Genomic_DNA"/>
</dbReference>
<keyword evidence="1" id="KW-0732">Signal</keyword>
<dbReference type="Gene3D" id="3.50.90.10">
    <property type="entry name" value="YerB-like"/>
    <property type="match status" value="1"/>
</dbReference>
<reference evidence="5" key="1">
    <citation type="journal article" date="2019" name="Int. J. Syst. Evol. Microbiol.">
        <title>The Global Catalogue of Microorganisms (GCM) 10K type strain sequencing project: providing services to taxonomists for standard genome sequencing and annotation.</title>
        <authorList>
            <consortium name="The Broad Institute Genomics Platform"/>
            <consortium name="The Broad Institute Genome Sequencing Center for Infectious Disease"/>
            <person name="Wu L."/>
            <person name="Ma J."/>
        </authorList>
    </citation>
    <scope>NUCLEOTIDE SEQUENCE [LARGE SCALE GENOMIC DNA]</scope>
    <source>
        <strain evidence="5">CGMCC 1.15474</strain>
    </source>
</reference>
<evidence type="ECO:0000313" key="5">
    <source>
        <dbReference type="Proteomes" id="UP001597318"/>
    </source>
</evidence>